<evidence type="ECO:0000313" key="2">
    <source>
        <dbReference type="EMBL" id="GHC39257.1"/>
    </source>
</evidence>
<evidence type="ECO:0000313" key="3">
    <source>
        <dbReference type="Proteomes" id="UP000646244"/>
    </source>
</evidence>
<gene>
    <name evidence="2" type="ORF">GCM10010507_11230</name>
</gene>
<accession>A0A918WEZ4</accession>
<reference evidence="2" key="2">
    <citation type="submission" date="2020-09" db="EMBL/GenBank/DDBJ databases">
        <authorList>
            <person name="Sun Q."/>
            <person name="Ohkuma M."/>
        </authorList>
    </citation>
    <scope>NUCLEOTIDE SEQUENCE</scope>
    <source>
        <strain evidence="2">JCM 4633</strain>
    </source>
</reference>
<name>A0A918WEZ4_STRCJ</name>
<proteinExistence type="predicted"/>
<reference evidence="2" key="1">
    <citation type="journal article" date="2014" name="Int. J. Syst. Evol. Microbiol.">
        <title>Complete genome sequence of Corynebacterium casei LMG S-19264T (=DSM 44701T), isolated from a smear-ripened cheese.</title>
        <authorList>
            <consortium name="US DOE Joint Genome Institute (JGI-PGF)"/>
            <person name="Walter F."/>
            <person name="Albersmeier A."/>
            <person name="Kalinowski J."/>
            <person name="Ruckert C."/>
        </authorList>
    </citation>
    <scope>NUCLEOTIDE SEQUENCE</scope>
    <source>
        <strain evidence="2">JCM 4633</strain>
    </source>
</reference>
<dbReference type="AlphaFoldDB" id="A0A918WEZ4"/>
<feature type="compositionally biased region" description="Polar residues" evidence="1">
    <location>
        <begin position="7"/>
        <end position="24"/>
    </location>
</feature>
<feature type="compositionally biased region" description="Basic and acidic residues" evidence="1">
    <location>
        <begin position="25"/>
        <end position="40"/>
    </location>
</feature>
<dbReference type="EMBL" id="BMVB01000003">
    <property type="protein sequence ID" value="GHC39257.1"/>
    <property type="molecule type" value="Genomic_DNA"/>
</dbReference>
<feature type="region of interest" description="Disordered" evidence="1">
    <location>
        <begin position="1"/>
        <end position="60"/>
    </location>
</feature>
<organism evidence="2 3">
    <name type="scientific">Streptomyces cinnamoneus</name>
    <name type="common">Streptoverticillium cinnamoneum</name>
    <dbReference type="NCBI Taxonomy" id="53446"/>
    <lineage>
        <taxon>Bacteria</taxon>
        <taxon>Bacillati</taxon>
        <taxon>Actinomycetota</taxon>
        <taxon>Actinomycetes</taxon>
        <taxon>Kitasatosporales</taxon>
        <taxon>Streptomycetaceae</taxon>
        <taxon>Streptomyces</taxon>
        <taxon>Streptomyces cinnamoneus group</taxon>
    </lineage>
</organism>
<sequence>MTGHAVSEQQINSTHDPKNLNQSTDKAKDSDQYEDPRHVDGTGSRHGGRTPAGSRPPGPS</sequence>
<comment type="caution">
    <text evidence="2">The sequence shown here is derived from an EMBL/GenBank/DDBJ whole genome shotgun (WGS) entry which is preliminary data.</text>
</comment>
<protein>
    <submittedName>
        <fullName evidence="2">Uncharacterized protein</fullName>
    </submittedName>
</protein>
<dbReference type="Proteomes" id="UP000646244">
    <property type="component" value="Unassembled WGS sequence"/>
</dbReference>
<dbReference type="RefSeq" id="WP_190108504.1">
    <property type="nucleotide sequence ID" value="NZ_BMVB01000003.1"/>
</dbReference>
<evidence type="ECO:0000256" key="1">
    <source>
        <dbReference type="SAM" id="MobiDB-lite"/>
    </source>
</evidence>